<comment type="function">
    <text evidence="2">Catalyzes the formation of the alpha-1,6-glucosidic linkages in glycogen by scission of a 1,4-alpha-linked oligosaccharide from growing alpha-1,4-glucan chains and the subsequent attachment of the oligosaccharide to the alpha-1,6 position.</text>
</comment>
<accession>A0A1C6J0U0</accession>
<organism evidence="9">
    <name type="scientific">uncultured Anaerotruncus sp</name>
    <dbReference type="NCBI Taxonomy" id="905011"/>
    <lineage>
        <taxon>Bacteria</taxon>
        <taxon>Bacillati</taxon>
        <taxon>Bacillota</taxon>
        <taxon>Clostridia</taxon>
        <taxon>Eubacteriales</taxon>
        <taxon>Oscillospiraceae</taxon>
        <taxon>Anaerotruncus</taxon>
        <taxon>environmental samples</taxon>
    </lineage>
</organism>
<evidence type="ECO:0000256" key="6">
    <source>
        <dbReference type="ARBA" id="ARBA00022679"/>
    </source>
</evidence>
<dbReference type="PIRSF" id="PIRSF000463">
    <property type="entry name" value="GlgB"/>
    <property type="match status" value="1"/>
</dbReference>
<evidence type="ECO:0000259" key="8">
    <source>
        <dbReference type="SMART" id="SM00642"/>
    </source>
</evidence>
<keyword evidence="5 9" id="KW-0328">Glycosyltransferase</keyword>
<dbReference type="InterPro" id="IPR004193">
    <property type="entry name" value="Glyco_hydro_13_N"/>
</dbReference>
<dbReference type="GO" id="GO:0004553">
    <property type="term" value="F:hydrolase activity, hydrolyzing O-glycosyl compounds"/>
    <property type="evidence" value="ECO:0007669"/>
    <property type="project" value="InterPro"/>
</dbReference>
<sequence length="615" mass="69190">MGTTEIFTQSDRQRFDSGELDVCQQLLGCHYIEEDEQHRFSVWAPSAQTVHLVGDFNSWDDTATPMQQQGGIYSCQVSGVKNGCNYKYLVTGADGVRRYKADPYALYSEVWPDTASRVWDITHYAWQDSIYMRKRGRRPGREDAVNIYQMHPGSWRRHDDGTAYTYRDLAQELPGYLKQMGFTHVLFMPICEHPHDGSLGYRVAGLFAPLSQLGTPQELMYLIDMLHREGIGALLDFPGAALAEGQHTLVRFDGTDLYEQPPQSGQPPLLDLQKPQVQSYLLSAACFWLRTYHLDGLCLDGTSHQSPGDTGFVRRLAAAARSIYPRALLIARGGEGDPALTLPQEEGGVGFDMVLHGDYPGEMAAYVQMDHLFRRDYHDKPVLPIDQRGDNTFLLGYPYSQVMGGRHSMIEGCFGDYWQKFATLRALYGLLYAQPGKKLLFMGDEFAQFVEWDTDGSLDWFLHEYDSHAGMSRYIARLGRILTKYRALYEDDRGDGGCSWLQRDDRDNSVLVFMRNSRPWRGRVQHIVCAVNFTPVVRYHYTVGLPGKGVLREILSSDDARYGGSGVKNAKEIAVRGESYAGFAASAEITLPPLGAAFFEYVPASRLSGTGRAKN</sequence>
<evidence type="ECO:0000256" key="1">
    <source>
        <dbReference type="ARBA" id="ARBA00000826"/>
    </source>
</evidence>
<evidence type="ECO:0000256" key="3">
    <source>
        <dbReference type="ARBA" id="ARBA00009000"/>
    </source>
</evidence>
<dbReference type="GO" id="GO:0003844">
    <property type="term" value="F:1,4-alpha-glucan branching enzyme activity"/>
    <property type="evidence" value="ECO:0007669"/>
    <property type="project" value="UniProtKB-EC"/>
</dbReference>
<feature type="domain" description="Glycosyl hydrolase family 13 catalytic" evidence="8">
    <location>
        <begin position="149"/>
        <end position="484"/>
    </location>
</feature>
<evidence type="ECO:0000256" key="7">
    <source>
        <dbReference type="ARBA" id="ARBA00023001"/>
    </source>
</evidence>
<proteinExistence type="inferred from homology"/>
<keyword evidence="7" id="KW-0136">Cellulose degradation</keyword>
<dbReference type="GO" id="GO:0005829">
    <property type="term" value="C:cytosol"/>
    <property type="evidence" value="ECO:0007669"/>
    <property type="project" value="TreeGrafter"/>
</dbReference>
<name>A0A1C6J0U0_9FIRM</name>
<dbReference type="GO" id="GO:0030245">
    <property type="term" value="P:cellulose catabolic process"/>
    <property type="evidence" value="ECO:0007669"/>
    <property type="project" value="UniProtKB-KW"/>
</dbReference>
<dbReference type="GO" id="GO:0005978">
    <property type="term" value="P:glycogen biosynthetic process"/>
    <property type="evidence" value="ECO:0007669"/>
    <property type="project" value="InterPro"/>
</dbReference>
<evidence type="ECO:0000313" key="9">
    <source>
        <dbReference type="EMBL" id="SCJ75697.1"/>
    </source>
</evidence>
<dbReference type="InterPro" id="IPR006048">
    <property type="entry name" value="A-amylase/branching_C"/>
</dbReference>
<dbReference type="InterPro" id="IPR044143">
    <property type="entry name" value="GlgB_N_E_set_prok"/>
</dbReference>
<keyword evidence="7" id="KW-0624">Polysaccharide degradation</keyword>
<keyword evidence="6 9" id="KW-0808">Transferase</keyword>
<dbReference type="SUPFAM" id="SSF51011">
    <property type="entry name" value="Glycosyl hydrolase domain"/>
    <property type="match status" value="1"/>
</dbReference>
<dbReference type="InterPro" id="IPR017853">
    <property type="entry name" value="GH"/>
</dbReference>
<dbReference type="GO" id="GO:0043169">
    <property type="term" value="F:cation binding"/>
    <property type="evidence" value="ECO:0007669"/>
    <property type="project" value="InterPro"/>
</dbReference>
<dbReference type="CDD" id="cd11322">
    <property type="entry name" value="AmyAc_Glg_BE"/>
    <property type="match status" value="1"/>
</dbReference>
<dbReference type="SMART" id="SM00642">
    <property type="entry name" value="Aamy"/>
    <property type="match status" value="1"/>
</dbReference>
<dbReference type="InterPro" id="IPR013783">
    <property type="entry name" value="Ig-like_fold"/>
</dbReference>
<dbReference type="Pfam" id="PF02922">
    <property type="entry name" value="CBM_48"/>
    <property type="match status" value="1"/>
</dbReference>
<dbReference type="CDD" id="cd02855">
    <property type="entry name" value="E_set_GBE_prok_N"/>
    <property type="match status" value="1"/>
</dbReference>
<dbReference type="Gene3D" id="3.20.20.80">
    <property type="entry name" value="Glycosidases"/>
    <property type="match status" value="1"/>
</dbReference>
<keyword evidence="7" id="KW-0119">Carbohydrate metabolism</keyword>
<comment type="similarity">
    <text evidence="3">Belongs to the glycosyl hydrolase 13 family. GlgB subfamily.</text>
</comment>
<dbReference type="SUPFAM" id="SSF51445">
    <property type="entry name" value="(Trans)glycosidases"/>
    <property type="match status" value="1"/>
</dbReference>
<dbReference type="AlphaFoldDB" id="A0A1C6J0U0"/>
<dbReference type="Gene3D" id="2.60.40.1180">
    <property type="entry name" value="Golgi alpha-mannosidase II"/>
    <property type="match status" value="1"/>
</dbReference>
<evidence type="ECO:0000256" key="5">
    <source>
        <dbReference type="ARBA" id="ARBA00022676"/>
    </source>
</evidence>
<dbReference type="Pfam" id="PF02806">
    <property type="entry name" value="Alpha-amylase_C"/>
    <property type="match status" value="1"/>
</dbReference>
<comment type="catalytic activity">
    <reaction evidence="1">
        <text>Transfers a segment of a (1-&gt;4)-alpha-D-glucan chain to a primary hydroxy group in a similar glucan chain.</text>
        <dbReference type="EC" id="2.4.1.18"/>
    </reaction>
</comment>
<protein>
    <recommendedName>
        <fullName evidence="4">1,4-alpha-glucan branching enzyme</fullName>
        <ecNumber evidence="4">2.4.1.18</ecNumber>
    </recommendedName>
</protein>
<evidence type="ECO:0000256" key="2">
    <source>
        <dbReference type="ARBA" id="ARBA00002953"/>
    </source>
</evidence>
<dbReference type="PANTHER" id="PTHR43651">
    <property type="entry name" value="1,4-ALPHA-GLUCAN-BRANCHING ENZYME"/>
    <property type="match status" value="1"/>
</dbReference>
<gene>
    <name evidence="9" type="primary">glgB_2</name>
    <name evidence="9" type="ORF">SAMEA3545359_01825</name>
</gene>
<dbReference type="Gene3D" id="2.60.40.10">
    <property type="entry name" value="Immunoglobulins"/>
    <property type="match status" value="1"/>
</dbReference>
<dbReference type="InterPro" id="IPR013780">
    <property type="entry name" value="Glyco_hydro_b"/>
</dbReference>
<dbReference type="SUPFAM" id="SSF81296">
    <property type="entry name" value="E set domains"/>
    <property type="match status" value="1"/>
</dbReference>
<dbReference type="InterPro" id="IPR006047">
    <property type="entry name" value="GH13_cat_dom"/>
</dbReference>
<evidence type="ECO:0000256" key="4">
    <source>
        <dbReference type="ARBA" id="ARBA00012541"/>
    </source>
</evidence>
<dbReference type="InterPro" id="IPR037439">
    <property type="entry name" value="Branching_enzy"/>
</dbReference>
<dbReference type="EC" id="2.4.1.18" evidence="4"/>
<dbReference type="InterPro" id="IPR014756">
    <property type="entry name" value="Ig_E-set"/>
</dbReference>
<reference evidence="9" key="1">
    <citation type="submission" date="2015-09" db="EMBL/GenBank/DDBJ databases">
        <authorList>
            <consortium name="Pathogen Informatics"/>
        </authorList>
    </citation>
    <scope>NUCLEOTIDE SEQUENCE</scope>
    <source>
        <strain evidence="9">2789STDY5834896</strain>
    </source>
</reference>
<dbReference type="PANTHER" id="PTHR43651:SF3">
    <property type="entry name" value="1,4-ALPHA-GLUCAN-BRANCHING ENZYME"/>
    <property type="match status" value="1"/>
</dbReference>
<dbReference type="EMBL" id="FMHG01000001">
    <property type="protein sequence ID" value="SCJ75697.1"/>
    <property type="molecule type" value="Genomic_DNA"/>
</dbReference>